<dbReference type="InterPro" id="IPR012337">
    <property type="entry name" value="RNaseH-like_sf"/>
</dbReference>
<reference evidence="3" key="1">
    <citation type="journal article" date="2019" name="Int. J. Syst. Evol. Microbiol.">
        <title>The Global Catalogue of Microorganisms (GCM) 10K type strain sequencing project: providing services to taxonomists for standard genome sequencing and annotation.</title>
        <authorList>
            <consortium name="The Broad Institute Genomics Platform"/>
            <consortium name="The Broad Institute Genome Sequencing Center for Infectious Disease"/>
            <person name="Wu L."/>
            <person name="Ma J."/>
        </authorList>
    </citation>
    <scope>NUCLEOTIDE SEQUENCE [LARGE SCALE GENOMIC DNA]</scope>
    <source>
        <strain evidence="3">CGMCC 1.19032</strain>
    </source>
</reference>
<evidence type="ECO:0000259" key="1">
    <source>
        <dbReference type="Pfam" id="PF13701"/>
    </source>
</evidence>
<comment type="caution">
    <text evidence="2">The sequence shown here is derived from an EMBL/GenBank/DDBJ whole genome shotgun (WGS) entry which is preliminary data.</text>
</comment>
<gene>
    <name evidence="2" type="ORF">ACFO5I_02725</name>
</gene>
<dbReference type="NCBIfam" id="NF033539">
    <property type="entry name" value="transpos_IS1380"/>
    <property type="match status" value="1"/>
</dbReference>
<proteinExistence type="predicted"/>
<keyword evidence="3" id="KW-1185">Reference proteome</keyword>
<evidence type="ECO:0000313" key="3">
    <source>
        <dbReference type="Proteomes" id="UP001595969"/>
    </source>
</evidence>
<dbReference type="InterPro" id="IPR025668">
    <property type="entry name" value="Tnp_DDE_dom"/>
</dbReference>
<dbReference type="RefSeq" id="WP_204655179.1">
    <property type="nucleotide sequence ID" value="NZ_JAFBFD010000067.1"/>
</dbReference>
<feature type="domain" description="Transposase DDE" evidence="1">
    <location>
        <begin position="10"/>
        <end position="432"/>
    </location>
</feature>
<dbReference type="SUPFAM" id="SSF53098">
    <property type="entry name" value="Ribonuclease H-like"/>
    <property type="match status" value="1"/>
</dbReference>
<dbReference type="EMBL" id="JBHSGS010000014">
    <property type="protein sequence ID" value="MFC4718659.1"/>
    <property type="molecule type" value="Genomic_DNA"/>
</dbReference>
<dbReference type="InterPro" id="IPR047960">
    <property type="entry name" value="Transpos_IS1380"/>
</dbReference>
<organism evidence="2 3">
    <name type="scientific">Enterococcus lemanii</name>
    <dbReference type="NCBI Taxonomy" id="1159752"/>
    <lineage>
        <taxon>Bacteria</taxon>
        <taxon>Bacillati</taxon>
        <taxon>Bacillota</taxon>
        <taxon>Bacilli</taxon>
        <taxon>Lactobacillales</taxon>
        <taxon>Enterococcaceae</taxon>
        <taxon>Enterococcus</taxon>
    </lineage>
</organism>
<protein>
    <submittedName>
        <fullName evidence="2">IS1380 family transposase</fullName>
    </submittedName>
</protein>
<sequence>MSTLQSYTLTFNTNIKISADGGALSVDGGLPLVKEFMVKLNFYPLFDQTVQFKDDRKRLTHTRQSVFEQALLQQIAGYDTDDASDSLTHNQLFTQTLQKKQLASQPTMSRMFQSITPENIEAFNCLNQRYLDQYYGQESIDTVVIDLDSTHCDTFGKQEGSDFNNHYRTFGYHPLVAFDAVTGLFLKAQLRKGNVYTSTEVVPFLEPLLKHLIEDLNVSHILIRGDSGFAVPALYELCETYEVKYVIRLKANARLNRTAESFVFRNESYPIVELERQFDAFDYRANSWKKERTVVLQNERPAGKLLFTPLFIVTNMEGIIPEIIVKLYKNRGLMENFIKEAKLGFFMDKTDSSKFVINEARMWLGVLSYNIIQLMKSWVFPPSMKKWTIGTIRQRLIKVATKIVSHAGKIHFKLDETFVYLNDYFSVTKRLRSF</sequence>
<evidence type="ECO:0000313" key="2">
    <source>
        <dbReference type="EMBL" id="MFC4718659.1"/>
    </source>
</evidence>
<dbReference type="Proteomes" id="UP001595969">
    <property type="component" value="Unassembled WGS sequence"/>
</dbReference>
<accession>A0ABV9MUE6</accession>
<dbReference type="Pfam" id="PF13701">
    <property type="entry name" value="DDE_Tnp_1_4"/>
    <property type="match status" value="1"/>
</dbReference>
<name>A0ABV9MUE6_9ENTE</name>